<evidence type="ECO:0000313" key="2">
    <source>
        <dbReference type="Proteomes" id="UP000192920"/>
    </source>
</evidence>
<protein>
    <submittedName>
        <fullName evidence="1">Uncharacterized protein</fullName>
    </submittedName>
</protein>
<keyword evidence="2" id="KW-1185">Reference proteome</keyword>
<reference evidence="2" key="1">
    <citation type="submission" date="2017-04" db="EMBL/GenBank/DDBJ databases">
        <authorList>
            <person name="Varghese N."/>
            <person name="Submissions S."/>
        </authorList>
    </citation>
    <scope>NUCLEOTIDE SEQUENCE [LARGE SCALE GENOMIC DNA]</scope>
    <source>
        <strain evidence="2">DSM 22618</strain>
    </source>
</reference>
<evidence type="ECO:0000313" key="1">
    <source>
        <dbReference type="EMBL" id="SMF41762.1"/>
    </source>
</evidence>
<name>A0A1Y6C8R7_9NEIS</name>
<dbReference type="AlphaFoldDB" id="A0A1Y6C8R7"/>
<dbReference type="RefSeq" id="WP_234986008.1">
    <property type="nucleotide sequence ID" value="NZ_FXAG01000019.1"/>
</dbReference>
<accession>A0A1Y6C8R7</accession>
<dbReference type="Proteomes" id="UP000192920">
    <property type="component" value="Unassembled WGS sequence"/>
</dbReference>
<gene>
    <name evidence="1" type="ORF">SAMN02745746_03119</name>
</gene>
<organism evidence="1 2">
    <name type="scientific">Pseudogulbenkiania subflava DSM 22618</name>
    <dbReference type="NCBI Taxonomy" id="1123014"/>
    <lineage>
        <taxon>Bacteria</taxon>
        <taxon>Pseudomonadati</taxon>
        <taxon>Pseudomonadota</taxon>
        <taxon>Betaproteobacteria</taxon>
        <taxon>Neisseriales</taxon>
        <taxon>Chromobacteriaceae</taxon>
        <taxon>Pseudogulbenkiania</taxon>
    </lineage>
</organism>
<dbReference type="EMBL" id="FXAG01000019">
    <property type="protein sequence ID" value="SMF41762.1"/>
    <property type="molecule type" value="Genomic_DNA"/>
</dbReference>
<proteinExistence type="predicted"/>
<sequence>MTWYQGFTKLLFRFELDGSLRMNLPDSALAAHLAGKDDVALLGEARDWLADSAQWLGSEADPAKSGNKLQG</sequence>
<dbReference type="STRING" id="1123014.SAMN02745746_03119"/>